<dbReference type="Proteomes" id="UP000813444">
    <property type="component" value="Unassembled WGS sequence"/>
</dbReference>
<evidence type="ECO:0000259" key="1">
    <source>
        <dbReference type="Pfam" id="PF06985"/>
    </source>
</evidence>
<accession>A0A8K0SJ33</accession>
<reference evidence="2" key="1">
    <citation type="journal article" date="2021" name="Nat. Commun.">
        <title>Genetic determinants of endophytism in the Arabidopsis root mycobiome.</title>
        <authorList>
            <person name="Mesny F."/>
            <person name="Miyauchi S."/>
            <person name="Thiergart T."/>
            <person name="Pickel B."/>
            <person name="Atanasova L."/>
            <person name="Karlsson M."/>
            <person name="Huettel B."/>
            <person name="Barry K.W."/>
            <person name="Haridas S."/>
            <person name="Chen C."/>
            <person name="Bauer D."/>
            <person name="Andreopoulos W."/>
            <person name="Pangilinan J."/>
            <person name="LaButti K."/>
            <person name="Riley R."/>
            <person name="Lipzen A."/>
            <person name="Clum A."/>
            <person name="Drula E."/>
            <person name="Henrissat B."/>
            <person name="Kohler A."/>
            <person name="Grigoriev I.V."/>
            <person name="Martin F.M."/>
            <person name="Hacquard S."/>
        </authorList>
    </citation>
    <scope>NUCLEOTIDE SEQUENCE</scope>
    <source>
        <strain evidence="2">MPI-CAGE-CH-0235</strain>
    </source>
</reference>
<organism evidence="2 3">
    <name type="scientific">Stachybotrys elegans</name>
    <dbReference type="NCBI Taxonomy" id="80388"/>
    <lineage>
        <taxon>Eukaryota</taxon>
        <taxon>Fungi</taxon>
        <taxon>Dikarya</taxon>
        <taxon>Ascomycota</taxon>
        <taxon>Pezizomycotina</taxon>
        <taxon>Sordariomycetes</taxon>
        <taxon>Hypocreomycetidae</taxon>
        <taxon>Hypocreales</taxon>
        <taxon>Stachybotryaceae</taxon>
        <taxon>Stachybotrys</taxon>
    </lineage>
</organism>
<dbReference type="InterPro" id="IPR052895">
    <property type="entry name" value="HetReg/Transcr_Mod"/>
</dbReference>
<gene>
    <name evidence="2" type="ORF">B0I35DRAFT_463390</name>
</gene>
<name>A0A8K0SJ33_9HYPO</name>
<dbReference type="PANTHER" id="PTHR24148:SF64">
    <property type="entry name" value="HETEROKARYON INCOMPATIBILITY DOMAIN-CONTAINING PROTEIN"/>
    <property type="match status" value="1"/>
</dbReference>
<keyword evidence="3" id="KW-1185">Reference proteome</keyword>
<evidence type="ECO:0000313" key="2">
    <source>
        <dbReference type="EMBL" id="KAH7310858.1"/>
    </source>
</evidence>
<proteinExistence type="predicted"/>
<dbReference type="OrthoDB" id="2157530at2759"/>
<evidence type="ECO:0000313" key="3">
    <source>
        <dbReference type="Proteomes" id="UP000813444"/>
    </source>
</evidence>
<dbReference type="EMBL" id="JAGPNK010000012">
    <property type="protein sequence ID" value="KAH7310858.1"/>
    <property type="molecule type" value="Genomic_DNA"/>
</dbReference>
<dbReference type="PANTHER" id="PTHR24148">
    <property type="entry name" value="ANKYRIN REPEAT DOMAIN-CONTAINING PROTEIN 39 HOMOLOG-RELATED"/>
    <property type="match status" value="1"/>
</dbReference>
<dbReference type="Pfam" id="PF26639">
    <property type="entry name" value="Het-6_barrel"/>
    <property type="match status" value="1"/>
</dbReference>
<protein>
    <submittedName>
        <fullName evidence="2">Heterokaryon incompatibility protein-domain-containing protein</fullName>
    </submittedName>
</protein>
<feature type="domain" description="Heterokaryon incompatibility" evidence="1">
    <location>
        <begin position="45"/>
        <end position="194"/>
    </location>
</feature>
<dbReference type="InterPro" id="IPR010730">
    <property type="entry name" value="HET"/>
</dbReference>
<sequence length="668" mass="76021">MDYVYTPLSGPRRTRILVLGTSTTAESPLEGDLIEISVDRPWPFYEAVSYTWGGQSPDRHMTIGGKKLLITKNCEDLLRNFRNPRHRDAPKKRRLWVDSICINQSDVQEKNVQVQMMGDIYKKCKQVLVWLGHATTESDLCFQIIREMTQRWWNPFKSKSKMIEETLEKLQARPELIIDVISRPWFSRTWTLQESATGNFVVLFCGKEKLLIRTFFSVYMSMGGLTLYGLDIPTSREITERTSTHYRIRASIRGDGANESMFRHQRKLDVLYVLHDIRLCESFDPKDKIFALHSIMQRCGVHLPAPDYTKSLSDIYYEATLTIIKTLPKVQAVKLLQLVTGHQNPELCDAPSWVPDYSEVVPPLSLFNHGFDATIGAQPVFRFSEDGRQLSITGIRVDQVEEVSSMSIWYPDRLLSIDNDIIWETLEGNPEKTVRAFQDWIRIAGALSTYSRTDETTQEAFFATIGAKRGNMDTHKIETINRALRETEGADENDMAVILEQWQGHTFAEDAQRWWSLLENASSGGMALVADICRKTPSQSLIRRRFGNSFDVLKAEQSDEWKILVALSTFTGICATILSACRKNTFFRTSGGYIGTGPLSIRHGDTIVFIGGLETPMVVRPDGAHHRLIGPAYVHGMMDGEMFRDIMAKAFLFAPQDENVSVLEMTLV</sequence>
<dbReference type="AlphaFoldDB" id="A0A8K0SJ33"/>
<dbReference type="Pfam" id="PF06985">
    <property type="entry name" value="HET"/>
    <property type="match status" value="1"/>
</dbReference>
<comment type="caution">
    <text evidence="2">The sequence shown here is derived from an EMBL/GenBank/DDBJ whole genome shotgun (WGS) entry which is preliminary data.</text>
</comment>